<name>A0A1D8N3U0_YARLL</name>
<sequence>MSVLISYQGTHLDIPYAPAEESHEDDEDYGSHSSNTTGLDALSETTISLPRSDSPLPSFEQVMQEQRSLMVDFTPIVSVKYTKSTRVKKMTTALVRHMVVSETRAQTNETLVQWDLLSGRSKPVEGPVSAISNPVSIQASTHKYSLHCSLPAGLPETASHNSNKLWYTLDTQVSCQKRLHSNCGLIEHSQEIVIARGRKIDDQTLLPVNVSAPWLNKLRFVVSYPQKDISLNEDTEIPVKITTTLFEKPIRLNSVKISVTQTCNSNANDTQKTGLLTVYSNRYADSDDVEHDEIELQQAREEGFDVKENFFDSIHRGNLLIPGAEETVLDYSLKLNSRIIDKLSASTSRTHPLHVVHKIYVSLRFSQLDMTNQPNQKSRRYVDLSLSAPLVFSRARSVFGTAQVDACSNLVPFEYEDFLLCEYPLLKNTNMVFKNDYADDSAPSYESLAPPDYEAIDSKWETKADTRGKTGCMARSGCVDQGEMRNTRCRWFRRTMH</sequence>
<accession>A0A1D8N3U0</accession>
<evidence type="ECO:0000313" key="3">
    <source>
        <dbReference type="Proteomes" id="UP000182444"/>
    </source>
</evidence>
<dbReference type="AlphaFoldDB" id="A0A1D8N3U0"/>
<evidence type="ECO:0000313" key="2">
    <source>
        <dbReference type="EMBL" id="AOW00291.1"/>
    </source>
</evidence>
<dbReference type="Proteomes" id="UP000182444">
    <property type="component" value="Chromosome 1A"/>
</dbReference>
<dbReference type="RefSeq" id="XP_499790.3">
    <property type="nucleotide sequence ID" value="XM_499790.3"/>
</dbReference>
<dbReference type="GeneID" id="2905801"/>
<proteinExistence type="predicted"/>
<dbReference type="VEuPathDB" id="FungiDB:YALI1_A05662g"/>
<reference evidence="2 3" key="1">
    <citation type="journal article" date="2016" name="PLoS ONE">
        <title>Sequence Assembly of Yarrowia lipolytica Strain W29/CLIB89 Shows Transposable Element Diversity.</title>
        <authorList>
            <person name="Magnan C."/>
            <person name="Yu J."/>
            <person name="Chang I."/>
            <person name="Jahn E."/>
            <person name="Kanomata Y."/>
            <person name="Wu J."/>
            <person name="Zeller M."/>
            <person name="Oakes M."/>
            <person name="Baldi P."/>
            <person name="Sandmeyer S."/>
        </authorList>
    </citation>
    <scope>NUCLEOTIDE SEQUENCE [LARGE SCALE GENOMIC DNA]</scope>
    <source>
        <strain evidence="3">CLIB89(W29)</strain>
    </source>
</reference>
<protein>
    <submittedName>
        <fullName evidence="2">Uncharacterized protein</fullName>
    </submittedName>
</protein>
<dbReference type="EMBL" id="CP017553">
    <property type="protein sequence ID" value="AOW00291.1"/>
    <property type="molecule type" value="Genomic_DNA"/>
</dbReference>
<gene>
    <name evidence="2" type="ORF">YALI1_A05662g</name>
</gene>
<evidence type="ECO:0000256" key="1">
    <source>
        <dbReference type="SAM" id="MobiDB-lite"/>
    </source>
</evidence>
<feature type="region of interest" description="Disordered" evidence="1">
    <location>
        <begin position="20"/>
        <end position="39"/>
    </location>
</feature>
<dbReference type="KEGG" id="yli:2905801"/>
<organism evidence="2 3">
    <name type="scientific">Yarrowia lipolytica</name>
    <name type="common">Candida lipolytica</name>
    <dbReference type="NCBI Taxonomy" id="4952"/>
    <lineage>
        <taxon>Eukaryota</taxon>
        <taxon>Fungi</taxon>
        <taxon>Dikarya</taxon>
        <taxon>Ascomycota</taxon>
        <taxon>Saccharomycotina</taxon>
        <taxon>Dipodascomycetes</taxon>
        <taxon>Dipodascales</taxon>
        <taxon>Dipodascales incertae sedis</taxon>
        <taxon>Yarrowia</taxon>
    </lineage>
</organism>
<dbReference type="VEuPathDB" id="FungiDB:YALI0_A05665g"/>